<dbReference type="RefSeq" id="XP_016468823.1">
    <property type="nucleotide sequence ID" value="XM_016613337.1"/>
</dbReference>
<dbReference type="OrthoDB" id="1305557at2759"/>
<dbReference type="PaxDb" id="4097-A0A1S3ZWV3"/>
<proteinExistence type="predicted"/>
<dbReference type="PANTHER" id="PTHR48200:SF1">
    <property type="entry name" value="AMINOTRANSFERASE-LIKE PLANT MOBILE DOMAIN-CONTAINING PROTEIN"/>
    <property type="match status" value="1"/>
</dbReference>
<name>A0A1S3ZWV3_TOBAC</name>
<dbReference type="AlphaFoldDB" id="A0A1S3ZWV3"/>
<sequence length="245" mass="28853">MMFIPDRFAQPGNAVSWVRFFSNLTDEHVHWMFEWFPSSEFIIRSRETTHLVLIRLRGIYPYAPIRVMRQAGRKQVIPQVSNMVQYMADFKGDAIPFKFEAQHMWNQKVIVEKETIKPDRYHAGHMYCYLSWLEDDVAEDIKKGINLKDRNIDKAAEAQVKYIRLCKRVFESEAKHVEQHKVNMEVINEWMDIATNSTERLEYLEQGLMKLEGKMRKRLSDCQGTDGSEGGHLAKSYLLCAIWET</sequence>
<accession>A0A1S3ZWV3</accession>
<evidence type="ECO:0000313" key="1">
    <source>
        <dbReference type="RefSeq" id="XP_016468823.1"/>
    </source>
</evidence>
<protein>
    <submittedName>
        <fullName evidence="1">Uncharacterized protein</fullName>
    </submittedName>
</protein>
<dbReference type="KEGG" id="nta:107791298"/>
<dbReference type="PANTHER" id="PTHR48200">
    <property type="entry name" value="PROTEIN, PUTATIVE-RELATED"/>
    <property type="match status" value="1"/>
</dbReference>
<gene>
    <name evidence="1" type="primary">LOC107791298</name>
</gene>
<reference evidence="1" key="1">
    <citation type="submission" date="2025-08" db="UniProtKB">
        <authorList>
            <consortium name="RefSeq"/>
        </authorList>
    </citation>
    <scope>IDENTIFICATION</scope>
</reference>
<organism evidence="1">
    <name type="scientific">Nicotiana tabacum</name>
    <name type="common">Common tobacco</name>
    <dbReference type="NCBI Taxonomy" id="4097"/>
    <lineage>
        <taxon>Eukaryota</taxon>
        <taxon>Viridiplantae</taxon>
        <taxon>Streptophyta</taxon>
        <taxon>Embryophyta</taxon>
        <taxon>Tracheophyta</taxon>
        <taxon>Spermatophyta</taxon>
        <taxon>Magnoliopsida</taxon>
        <taxon>eudicotyledons</taxon>
        <taxon>Gunneridae</taxon>
        <taxon>Pentapetalae</taxon>
        <taxon>asterids</taxon>
        <taxon>lamiids</taxon>
        <taxon>Solanales</taxon>
        <taxon>Solanaceae</taxon>
        <taxon>Nicotianoideae</taxon>
        <taxon>Nicotianeae</taxon>
        <taxon>Nicotiana</taxon>
    </lineage>
</organism>